<evidence type="ECO:0000313" key="3">
    <source>
        <dbReference type="Proteomes" id="UP000253687"/>
    </source>
</evidence>
<dbReference type="InterPro" id="IPR013839">
    <property type="entry name" value="DNAligase_adenylation"/>
</dbReference>
<evidence type="ECO:0000313" key="2">
    <source>
        <dbReference type="EMBL" id="RDA23940.1"/>
    </source>
</evidence>
<organism evidence="2 3">
    <name type="scientific">Escherichia coli</name>
    <dbReference type="NCBI Taxonomy" id="562"/>
    <lineage>
        <taxon>Bacteria</taxon>
        <taxon>Pseudomonadati</taxon>
        <taxon>Pseudomonadota</taxon>
        <taxon>Gammaproteobacteria</taxon>
        <taxon>Enterobacterales</taxon>
        <taxon>Enterobacteriaceae</taxon>
        <taxon>Escherichia</taxon>
    </lineage>
</organism>
<feature type="domain" description="NAD-dependent DNA ligase N-terminal" evidence="1">
    <location>
        <begin position="1"/>
        <end position="113"/>
    </location>
</feature>
<dbReference type="Gene3D" id="3.30.470.30">
    <property type="entry name" value="DNA ligase/mRNA capping enzyme"/>
    <property type="match status" value="1"/>
</dbReference>
<dbReference type="SMART" id="SM00532">
    <property type="entry name" value="LIGANc"/>
    <property type="match status" value="1"/>
</dbReference>
<dbReference type="EC" id="6.5.1.2" evidence="2"/>
<accession>A0A369FI31</accession>
<dbReference type="Proteomes" id="UP000253687">
    <property type="component" value="Unassembled WGS sequence"/>
</dbReference>
<dbReference type="EMBL" id="QOGZ01000355">
    <property type="protein sequence ID" value="RDA23940.1"/>
    <property type="molecule type" value="Genomic_DNA"/>
</dbReference>
<dbReference type="SUPFAM" id="SSF56091">
    <property type="entry name" value="DNA ligase/mRNA capping enzyme, catalytic domain"/>
    <property type="match status" value="1"/>
</dbReference>
<reference evidence="2 3" key="1">
    <citation type="submission" date="2018-07" db="EMBL/GenBank/DDBJ databases">
        <title>Whole Genome Sequence Analysis of Avian Pathogenic E. coli - An Australian Perspective.</title>
        <authorList>
            <person name="Cummins M.L."/>
            <person name="Reid C.J."/>
            <person name="Roy Chowdhury P."/>
            <person name="Bushell R."/>
            <person name="Esbert N."/>
            <person name="Tivendale K.A."/>
            <person name="Noormohammadi A.H."/>
            <person name="Islam S."/>
            <person name="Marenda M.S."/>
            <person name="Browning G.F."/>
            <person name="Markham P.F."/>
            <person name="Djordjevic S.P."/>
        </authorList>
    </citation>
    <scope>NUCLEOTIDE SEQUENCE [LARGE SCALE GENOMIC DNA]</scope>
    <source>
        <strain evidence="2 3">AVC211</strain>
    </source>
</reference>
<comment type="caution">
    <text evidence="2">The sequence shown here is derived from an EMBL/GenBank/DDBJ whole genome shotgun (WGS) entry which is preliminary data.</text>
</comment>
<gene>
    <name evidence="2" type="primary">ligA</name>
    <name evidence="2" type="ORF">DTL43_29925</name>
</gene>
<keyword evidence="2" id="KW-0436">Ligase</keyword>
<dbReference type="InterPro" id="IPR013840">
    <property type="entry name" value="DNAligase_N"/>
</dbReference>
<evidence type="ECO:0000259" key="1">
    <source>
        <dbReference type="SMART" id="SM00532"/>
    </source>
</evidence>
<feature type="non-terminal residue" evidence="2">
    <location>
        <position position="113"/>
    </location>
</feature>
<dbReference type="Pfam" id="PF01653">
    <property type="entry name" value="DNA_ligase_aden"/>
    <property type="match status" value="1"/>
</dbReference>
<dbReference type="AlphaFoldDB" id="A0A369FI31"/>
<name>A0A369FI31_ECOLX</name>
<proteinExistence type="predicted"/>
<feature type="non-terminal residue" evidence="2">
    <location>
        <position position="1"/>
    </location>
</feature>
<dbReference type="GO" id="GO:0003911">
    <property type="term" value="F:DNA ligase (NAD+) activity"/>
    <property type="evidence" value="ECO:0007669"/>
    <property type="project" value="UniProtKB-EC"/>
</dbReference>
<protein>
    <submittedName>
        <fullName evidence="2">DNA ligase</fullName>
        <ecNumber evidence="2">6.5.1.2</ecNumber>
    </submittedName>
</protein>
<dbReference type="Gene3D" id="1.10.287.610">
    <property type="entry name" value="Helix hairpin bin"/>
    <property type="match status" value="1"/>
</dbReference>
<sequence>YYVLDNPTVPDAEYDRLMRELIALEAEHPELKTPASPSVRVGGQPLSAFSQVRHEIPMLSLDNVFSAEELQAFEQRMRDRLKREISFTFCCEPKLDGLAVSLLYVDGQLVQAA</sequence>